<dbReference type="InterPro" id="IPR000531">
    <property type="entry name" value="Beta-barrel_TonB"/>
</dbReference>
<sequence length="969" mass="110956" precursor="true">MVAKRLVKFIVLFLFFFFSILSLHAQSPKGKIMGQVTDAKSGQPLAGANIYIEGATLGAASDLEGFYYILNVPAGKHTVVCQMVGYQTVRKTQVEVVVDRTTRVDFRLAEAIEETEPVEVVAQKPAVVRDLTATSNFMDAREIESAPIQGLREMMQLNANVTRNPNGTFSIRGGGAFDVQVQFNGIEQISSNTGVPGYNFMGEKSNTSWKYDYNPLGVEQMEVISGGFSAEYGNAQSGIVKVVTKEGGSEFHGDFRVEVRPPGKYHYGPYLYGPETVEWKNWGSFDKWQRWRDENAPNIPDDSLYTHYYQKWIANHSPAEGNRSNPLGVYDYRKLMYRRYLFGFGGPLSKDGKLRFFLSAEYRNTPARIPSVERSQIYQNYSLNLTYQLTKNDKLKFLMQYQGYRGSVWSGSDDIRWASIIGQWPQYKYVLIFDSPKEETTTTQSLSWTHVFSSKTFLEAMVWHQREVYIERNRSIITATDPWLIRAGPWDEEFRRIVYAFTSLYALDNRTDVWNASVDLTSQVTNRHLLKIGAKAQYWDTRYNGESGARLNAFISYSGFAEYYHAYPYYFALYAQDKIEVEEIVANVGLRFEGFNMNCDAPADRFRPFYFGTGQGGGPFIGDPGDPRTRKPKTHLAVSPRFGLSFPIGEDMAFRLQYGHFYSMPLFRQTISRSTWQGWRMYGNPDLGFKKTISYEIGLQKGIKGHRLDIAAYYNDRVQQTVRVNIHSPQGSQQIAPQNPYYISYENNGYGATKGIEISLNRIAPGDWNYRLSYSFARTTFGAYGAMDIYPDPNDPRSFLERRSANDFVTSQDRTHTFRALISYRLAQKFLKLLPDFLGVHTASASMIYSAKSGTPFTYVTSYDQFTDVINNRRYPLEQKTDLSITIKSKLWGLSPALSLRVENLFNDKWLTPLLDATELRNWVEYGITRDTPPSDDPNDPQARIYKFRYYQTYRNMPTALYLSLGVSF</sequence>
<dbReference type="PANTHER" id="PTHR30069:SF29">
    <property type="entry name" value="HEMOGLOBIN AND HEMOGLOBIN-HAPTOGLOBIN-BINDING PROTEIN 1-RELATED"/>
    <property type="match status" value="1"/>
</dbReference>
<feature type="domain" description="TonB-dependent receptor-like beta-barrel" evidence="11">
    <location>
        <begin position="380"/>
        <end position="905"/>
    </location>
</feature>
<name>H1XSW6_CALAY</name>
<dbReference type="Pfam" id="PF00593">
    <property type="entry name" value="TonB_dep_Rec_b-barrel"/>
    <property type="match status" value="1"/>
</dbReference>
<evidence type="ECO:0000256" key="9">
    <source>
        <dbReference type="ARBA" id="ARBA00023237"/>
    </source>
</evidence>
<keyword evidence="15" id="KW-1185">Reference proteome</keyword>
<dbReference type="AlphaFoldDB" id="H1XSW6"/>
<dbReference type="Proteomes" id="UP000004671">
    <property type="component" value="Chromosome"/>
</dbReference>
<dbReference type="EMBL" id="CM001402">
    <property type="protein sequence ID" value="EHO41395.1"/>
    <property type="molecule type" value="Genomic_DNA"/>
</dbReference>
<dbReference type="GO" id="GO:0009279">
    <property type="term" value="C:cell outer membrane"/>
    <property type="evidence" value="ECO:0007669"/>
    <property type="project" value="UniProtKB-SubCell"/>
</dbReference>
<dbReference type="GO" id="GO:0044718">
    <property type="term" value="P:siderophore transmembrane transport"/>
    <property type="evidence" value="ECO:0007669"/>
    <property type="project" value="TreeGrafter"/>
</dbReference>
<dbReference type="InterPro" id="IPR039426">
    <property type="entry name" value="TonB-dep_rcpt-like"/>
</dbReference>
<dbReference type="KEGG" id="caby:Cabys_516"/>
<evidence type="ECO:0000256" key="2">
    <source>
        <dbReference type="ARBA" id="ARBA00022448"/>
    </source>
</evidence>
<evidence type="ECO:0000256" key="3">
    <source>
        <dbReference type="ARBA" id="ARBA00022452"/>
    </source>
</evidence>
<organism evidence="14 15">
    <name type="scientific">Caldithrix abyssi DSM 13497</name>
    <dbReference type="NCBI Taxonomy" id="880073"/>
    <lineage>
        <taxon>Bacteria</taxon>
        <taxon>Pseudomonadati</taxon>
        <taxon>Calditrichota</taxon>
        <taxon>Calditrichia</taxon>
        <taxon>Calditrichales</taxon>
        <taxon>Calditrichaceae</taxon>
        <taxon>Caldithrix</taxon>
    </lineage>
</organism>
<dbReference type="STRING" id="880073.Cabys_516"/>
<keyword evidence="2" id="KW-0813">Transport</keyword>
<keyword evidence="5" id="KW-0732">Signal</keyword>
<dbReference type="InterPro" id="IPR012910">
    <property type="entry name" value="Plug_dom"/>
</dbReference>
<reference evidence="14 15" key="1">
    <citation type="submission" date="2011-09" db="EMBL/GenBank/DDBJ databases">
        <title>The permanent draft genome of Caldithrix abyssi DSM 13497.</title>
        <authorList>
            <consortium name="US DOE Joint Genome Institute (JGI-PGF)"/>
            <person name="Lucas S."/>
            <person name="Han J."/>
            <person name="Lapidus A."/>
            <person name="Bruce D."/>
            <person name="Goodwin L."/>
            <person name="Pitluck S."/>
            <person name="Peters L."/>
            <person name="Kyrpides N."/>
            <person name="Mavromatis K."/>
            <person name="Ivanova N."/>
            <person name="Mikhailova N."/>
            <person name="Chertkov O."/>
            <person name="Detter J.C."/>
            <person name="Tapia R."/>
            <person name="Han C."/>
            <person name="Land M."/>
            <person name="Hauser L."/>
            <person name="Markowitz V."/>
            <person name="Cheng J.-F."/>
            <person name="Hugenholtz P."/>
            <person name="Woyke T."/>
            <person name="Wu D."/>
            <person name="Spring S."/>
            <person name="Brambilla E."/>
            <person name="Klenk H.-P."/>
            <person name="Eisen J.A."/>
        </authorList>
    </citation>
    <scope>NUCLEOTIDE SEQUENCE [LARGE SCALE GENOMIC DNA]</scope>
    <source>
        <strain evidence="14 15">DSM 13497</strain>
    </source>
</reference>
<dbReference type="RefSeq" id="WP_006928517.1">
    <property type="nucleotide sequence ID" value="NZ_CM001402.1"/>
</dbReference>
<evidence type="ECO:0000256" key="5">
    <source>
        <dbReference type="ARBA" id="ARBA00022729"/>
    </source>
</evidence>
<evidence type="ECO:0000256" key="8">
    <source>
        <dbReference type="ARBA" id="ARBA00023170"/>
    </source>
</evidence>
<gene>
    <name evidence="13" type="ORF">Cabys_516</name>
    <name evidence="14" type="ORF">Calab_1779</name>
</gene>
<dbReference type="InterPro" id="IPR008969">
    <property type="entry name" value="CarboxyPept-like_regulatory"/>
</dbReference>
<evidence type="ECO:0000256" key="7">
    <source>
        <dbReference type="ARBA" id="ARBA00023136"/>
    </source>
</evidence>
<keyword evidence="9" id="KW-0998">Cell outer membrane</keyword>
<keyword evidence="8 14" id="KW-0675">Receptor</keyword>
<dbReference type="PANTHER" id="PTHR30069">
    <property type="entry name" value="TONB-DEPENDENT OUTER MEMBRANE RECEPTOR"/>
    <property type="match status" value="1"/>
</dbReference>
<feature type="domain" description="TonB-dependent receptor plug" evidence="12">
    <location>
        <begin position="129"/>
        <end position="238"/>
    </location>
</feature>
<keyword evidence="3" id="KW-1134">Transmembrane beta strand</keyword>
<evidence type="ECO:0000259" key="11">
    <source>
        <dbReference type="Pfam" id="PF00593"/>
    </source>
</evidence>
<dbReference type="InterPro" id="IPR036942">
    <property type="entry name" value="Beta-barrel_TonB_sf"/>
</dbReference>
<evidence type="ECO:0000256" key="6">
    <source>
        <dbReference type="ARBA" id="ARBA00023077"/>
    </source>
</evidence>
<dbReference type="Pfam" id="PF07715">
    <property type="entry name" value="Plug"/>
    <property type="match status" value="1"/>
</dbReference>
<proteinExistence type="inferred from homology"/>
<dbReference type="InterPro" id="IPR037066">
    <property type="entry name" value="Plug_dom_sf"/>
</dbReference>
<accession>H1XSW6</accession>
<evidence type="ECO:0000259" key="12">
    <source>
        <dbReference type="Pfam" id="PF07715"/>
    </source>
</evidence>
<evidence type="ECO:0000313" key="16">
    <source>
        <dbReference type="Proteomes" id="UP000183868"/>
    </source>
</evidence>
<dbReference type="HOGENOM" id="CLU_012116_0_0_0"/>
<dbReference type="Gene3D" id="2.40.170.20">
    <property type="entry name" value="TonB-dependent receptor, beta-barrel domain"/>
    <property type="match status" value="1"/>
</dbReference>
<evidence type="ECO:0000256" key="1">
    <source>
        <dbReference type="ARBA" id="ARBA00004571"/>
    </source>
</evidence>
<evidence type="ECO:0000313" key="15">
    <source>
        <dbReference type="Proteomes" id="UP000004671"/>
    </source>
</evidence>
<dbReference type="Pfam" id="PF13715">
    <property type="entry name" value="CarbopepD_reg_2"/>
    <property type="match status" value="1"/>
</dbReference>
<dbReference type="Proteomes" id="UP000183868">
    <property type="component" value="Chromosome"/>
</dbReference>
<dbReference type="Gene3D" id="2.60.40.1120">
    <property type="entry name" value="Carboxypeptidase-like, regulatory domain"/>
    <property type="match status" value="1"/>
</dbReference>
<keyword evidence="4" id="KW-0812">Transmembrane</keyword>
<dbReference type="Gene3D" id="2.170.130.10">
    <property type="entry name" value="TonB-dependent receptor, plug domain"/>
    <property type="match status" value="1"/>
</dbReference>
<dbReference type="PaxDb" id="880073-Calab_1779"/>
<protein>
    <submittedName>
        <fullName evidence="13 14">TonB-dependent receptor plug</fullName>
    </submittedName>
</protein>
<dbReference type="eggNOG" id="COG1629">
    <property type="taxonomic scope" value="Bacteria"/>
</dbReference>
<evidence type="ECO:0000256" key="10">
    <source>
        <dbReference type="RuleBase" id="RU003357"/>
    </source>
</evidence>
<comment type="similarity">
    <text evidence="10">Belongs to the TonB-dependent receptor family.</text>
</comment>
<evidence type="ECO:0000313" key="14">
    <source>
        <dbReference type="EMBL" id="EHO41395.1"/>
    </source>
</evidence>
<dbReference type="GO" id="GO:0015344">
    <property type="term" value="F:siderophore uptake transmembrane transporter activity"/>
    <property type="evidence" value="ECO:0007669"/>
    <property type="project" value="TreeGrafter"/>
</dbReference>
<dbReference type="eggNOG" id="COG4771">
    <property type="taxonomic scope" value="Bacteria"/>
</dbReference>
<keyword evidence="7 10" id="KW-0472">Membrane</keyword>
<dbReference type="EMBL" id="CP018099">
    <property type="protein sequence ID" value="APF17267.1"/>
    <property type="molecule type" value="Genomic_DNA"/>
</dbReference>
<reference evidence="13 16" key="2">
    <citation type="submission" date="2016-11" db="EMBL/GenBank/DDBJ databases">
        <title>Genomic analysis of Caldithrix abyssi and proposal of a novel bacterial phylum Caldithrichaeota.</title>
        <authorList>
            <person name="Kublanov I."/>
            <person name="Sigalova O."/>
            <person name="Gavrilov S."/>
            <person name="Lebedinsky A."/>
            <person name="Ivanova N."/>
            <person name="Daum C."/>
            <person name="Reddy T."/>
            <person name="Klenk H.P."/>
            <person name="Goker M."/>
            <person name="Reva O."/>
            <person name="Miroshnichenko M."/>
            <person name="Kyprides N."/>
            <person name="Woyke T."/>
            <person name="Gelfand M."/>
        </authorList>
    </citation>
    <scope>NUCLEOTIDE SEQUENCE [LARGE SCALE GENOMIC DNA]</scope>
    <source>
        <strain evidence="13 16">LF13</strain>
    </source>
</reference>
<dbReference type="SUPFAM" id="SSF49464">
    <property type="entry name" value="Carboxypeptidase regulatory domain-like"/>
    <property type="match status" value="1"/>
</dbReference>
<evidence type="ECO:0000256" key="4">
    <source>
        <dbReference type="ARBA" id="ARBA00022692"/>
    </source>
</evidence>
<comment type="subcellular location">
    <subcellularLocation>
        <location evidence="1">Cell outer membrane</location>
        <topology evidence="1">Multi-pass membrane protein</topology>
    </subcellularLocation>
</comment>
<dbReference type="SUPFAM" id="SSF56935">
    <property type="entry name" value="Porins"/>
    <property type="match status" value="1"/>
</dbReference>
<evidence type="ECO:0000313" key="13">
    <source>
        <dbReference type="EMBL" id="APF17267.1"/>
    </source>
</evidence>
<keyword evidence="6 10" id="KW-0798">TonB box</keyword>